<feature type="coiled-coil region" evidence="1">
    <location>
        <begin position="114"/>
        <end position="144"/>
    </location>
</feature>
<keyword evidence="3" id="KW-1185">Reference proteome</keyword>
<reference evidence="2 3" key="1">
    <citation type="submission" date="2016-03" db="EMBL/GenBank/DDBJ databases">
        <title>How can Kluyveromyces marxianus grow so fast - potential evolutionary course in Saccharomyces Complex revealed by comparative genomics.</title>
        <authorList>
            <person name="Mo W."/>
            <person name="Lu W."/>
            <person name="Yang X."/>
            <person name="Qi J."/>
            <person name="Lv H."/>
        </authorList>
    </citation>
    <scope>NUCLEOTIDE SEQUENCE [LARGE SCALE GENOMIC DNA]</scope>
    <source>
        <strain evidence="2 3">FIM1</strain>
    </source>
</reference>
<evidence type="ECO:0000313" key="3">
    <source>
        <dbReference type="Proteomes" id="UP000422736"/>
    </source>
</evidence>
<keyword evidence="1" id="KW-0175">Coiled coil</keyword>
<proteinExistence type="predicted"/>
<name>A0ABX6ETT4_KLUMA</name>
<reference evidence="2 3" key="2">
    <citation type="submission" date="2019-11" db="EMBL/GenBank/DDBJ databases">
        <authorList>
            <person name="Lu H."/>
        </authorList>
    </citation>
    <scope>NUCLEOTIDE SEQUENCE [LARGE SCALE GENOMIC DNA]</scope>
    <source>
        <strain evidence="2 3">FIM1</strain>
    </source>
</reference>
<dbReference type="Proteomes" id="UP000422736">
    <property type="component" value="Chromosome 2"/>
</dbReference>
<gene>
    <name evidence="2" type="ORF">FIM1_1195</name>
</gene>
<sequence length="165" mass="19395">MKDEELSYDEYLQKIITETSKGYGSEDTIHPEVNKIISKSPKLRESLLEPYNIYEELAGEADAWREKVWTQKQKPSPEIEYAYLKHQELALERLISKTLPKQLALRNEFLRTGVLQAENAVTTQEQQLRQLEQHRAAMEASQQQQLDLLHDRWRETLNENLKSTL</sequence>
<accession>A0ABX6ETT4</accession>
<dbReference type="EMBL" id="CP015055">
    <property type="protein sequence ID" value="QGN14533.1"/>
    <property type="molecule type" value="Genomic_DNA"/>
</dbReference>
<evidence type="ECO:0000313" key="2">
    <source>
        <dbReference type="EMBL" id="QGN14533.1"/>
    </source>
</evidence>
<organism evidence="2 3">
    <name type="scientific">Kluyveromyces marxianus</name>
    <name type="common">Yeast</name>
    <name type="synonym">Candida kefyr</name>
    <dbReference type="NCBI Taxonomy" id="4911"/>
    <lineage>
        <taxon>Eukaryota</taxon>
        <taxon>Fungi</taxon>
        <taxon>Dikarya</taxon>
        <taxon>Ascomycota</taxon>
        <taxon>Saccharomycotina</taxon>
        <taxon>Saccharomycetes</taxon>
        <taxon>Saccharomycetales</taxon>
        <taxon>Saccharomycetaceae</taxon>
        <taxon>Kluyveromyces</taxon>
    </lineage>
</organism>
<evidence type="ECO:0000256" key="1">
    <source>
        <dbReference type="SAM" id="Coils"/>
    </source>
</evidence>
<protein>
    <recommendedName>
        <fullName evidence="4">Pre-mRNA-splicing factor SPF27</fullName>
    </recommendedName>
</protein>
<evidence type="ECO:0008006" key="4">
    <source>
        <dbReference type="Google" id="ProtNLM"/>
    </source>
</evidence>